<dbReference type="EMBL" id="JABVEC010000037">
    <property type="protein sequence ID" value="MBC6470168.1"/>
    <property type="molecule type" value="Genomic_DNA"/>
</dbReference>
<dbReference type="RefSeq" id="WP_187247214.1">
    <property type="nucleotide sequence ID" value="NZ_BAAAOK010000009.1"/>
</dbReference>
<dbReference type="InterPro" id="IPR025334">
    <property type="entry name" value="DUF4240"/>
</dbReference>
<evidence type="ECO:0000259" key="1">
    <source>
        <dbReference type="Pfam" id="PF14024"/>
    </source>
</evidence>
<evidence type="ECO:0000313" key="2">
    <source>
        <dbReference type="EMBL" id="MBC6470168.1"/>
    </source>
</evidence>
<keyword evidence="3" id="KW-1185">Reference proteome</keyword>
<name>A0ABR7LZ88_9ACTN</name>
<dbReference type="Pfam" id="PF14024">
    <property type="entry name" value="DUF4240"/>
    <property type="match status" value="1"/>
</dbReference>
<reference evidence="2 3" key="1">
    <citation type="submission" date="2020-06" db="EMBL/GenBank/DDBJ databases">
        <title>Actinomadura xiongansis sp. nov., isolated from soil of Baiyangdian.</title>
        <authorList>
            <person name="Zhang X."/>
        </authorList>
    </citation>
    <scope>NUCLEOTIDE SEQUENCE [LARGE SCALE GENOMIC DNA]</scope>
    <source>
        <strain evidence="2 3">HBUM206468</strain>
    </source>
</reference>
<evidence type="ECO:0000313" key="3">
    <source>
        <dbReference type="Proteomes" id="UP000805614"/>
    </source>
</evidence>
<proteinExistence type="predicted"/>
<protein>
    <submittedName>
        <fullName evidence="2">DUF4240 domain-containing protein</fullName>
    </submittedName>
</protein>
<feature type="domain" description="DUF4240" evidence="1">
    <location>
        <begin position="1"/>
        <end position="116"/>
    </location>
</feature>
<dbReference type="Proteomes" id="UP000805614">
    <property type="component" value="Unassembled WGS sequence"/>
</dbReference>
<accession>A0ABR7LZ88</accession>
<organism evidence="2 3">
    <name type="scientific">Actinomadura alba</name>
    <dbReference type="NCBI Taxonomy" id="406431"/>
    <lineage>
        <taxon>Bacteria</taxon>
        <taxon>Bacillati</taxon>
        <taxon>Actinomycetota</taxon>
        <taxon>Actinomycetes</taxon>
        <taxon>Streptosporangiales</taxon>
        <taxon>Thermomonosporaceae</taxon>
        <taxon>Actinomadura</taxon>
    </lineage>
</organism>
<comment type="caution">
    <text evidence="2">The sequence shown here is derived from an EMBL/GenBank/DDBJ whole genome shotgun (WGS) entry which is preliminary data.</text>
</comment>
<gene>
    <name evidence="2" type="ORF">HKK74_32465</name>
</gene>
<sequence length="143" mass="16246">MDENTFWQLIDDCRPPTPDPDAEHLAATLTARLSAGPLAAVIGFAEQLSWALYRLDRKEYGWDLSSDSFLYTRAAVVAAGRETYENVLQIPAHFVPYATNLIWAESLLYAPDRAYEHITGEEWDRSTRYSYESYSNSEGWADA</sequence>